<keyword evidence="1" id="KW-0677">Repeat</keyword>
<feature type="repeat" description="PPR" evidence="2">
    <location>
        <begin position="66"/>
        <end position="100"/>
    </location>
</feature>
<reference evidence="3 4" key="1">
    <citation type="submission" date="2023-12" db="EMBL/GenBank/DDBJ databases">
        <title>A high-quality genome assembly for Dillenia turbinata (Dilleniales).</title>
        <authorList>
            <person name="Chanderbali A."/>
        </authorList>
    </citation>
    <scope>NUCLEOTIDE SEQUENCE [LARGE SCALE GENOMIC DNA]</scope>
    <source>
        <strain evidence="3">LSX21</strain>
        <tissue evidence="3">Leaf</tissue>
    </source>
</reference>
<dbReference type="NCBIfam" id="TIGR00756">
    <property type="entry name" value="PPR"/>
    <property type="match status" value="6"/>
</dbReference>
<dbReference type="Proteomes" id="UP001370490">
    <property type="component" value="Unassembled WGS sequence"/>
</dbReference>
<dbReference type="InterPro" id="IPR002885">
    <property type="entry name" value="PPR_rpt"/>
</dbReference>
<dbReference type="Gene3D" id="1.25.40.10">
    <property type="entry name" value="Tetratricopeptide repeat domain"/>
    <property type="match status" value="5"/>
</dbReference>
<sequence length="577" mass="65162">MTRSLLSLLRSPKTKSQIFQIHAQLITTNYISNPNYTATFITSIASLDFPNTNYIDLVFTHVHNPGTCIYNTIIKTHAQHSNPKHGFELFRKMKRKGLFGDNYTYPFVLKACGLMLGLWEGREVHCEVVKCGFESNLFVVNSLIGFYGGFGEMGLARTVFDGFSGKDLVSWNVILGGYVRCGDMVEAQSLFDEMPERNVISWSIMIDGYCKKRGDVARARVLFDNMPVRDLVSLNSMIEGYAKVGKMEDARYIFDQMPEKNVISWSIIIDGYVQHGNPKEALSLFRQMLDRRTKPDKVAMVGALMACAQLGALHQGRWMHMYMKRERIKMDIIVQTALMDMYIKCGSLDEARLLFNSMLERNVISWNVMIAGLGMNGLGKEALHYFKQMEVEGVLMDDLIFLSVLSACSHAGLVTEGRSVFDSMRSVYKVEPKVEHYGCLVDLLGRAGRLDEAKKVIETMPMTPNPSLWGSLLLASHTNRDVHLAELVAERLGELKADDAGVCILMSNIYADLGMWEDTHRMRNLMGQRNMRKECGRSVIEVDGGIHEFLSGENSHRKIEEMRLIISSLLEMAKSTA</sequence>
<dbReference type="InterPro" id="IPR011990">
    <property type="entry name" value="TPR-like_helical_dom_sf"/>
</dbReference>
<evidence type="ECO:0000256" key="2">
    <source>
        <dbReference type="PROSITE-ProRule" id="PRU00708"/>
    </source>
</evidence>
<dbReference type="PANTHER" id="PTHR47926">
    <property type="entry name" value="PENTATRICOPEPTIDE REPEAT-CONTAINING PROTEIN"/>
    <property type="match status" value="1"/>
</dbReference>
<feature type="repeat" description="PPR" evidence="2">
    <location>
        <begin position="261"/>
        <end position="295"/>
    </location>
</feature>
<comment type="caution">
    <text evidence="3">The sequence shown here is derived from an EMBL/GenBank/DDBJ whole genome shotgun (WGS) entry which is preliminary data.</text>
</comment>
<organism evidence="3 4">
    <name type="scientific">Dillenia turbinata</name>
    <dbReference type="NCBI Taxonomy" id="194707"/>
    <lineage>
        <taxon>Eukaryota</taxon>
        <taxon>Viridiplantae</taxon>
        <taxon>Streptophyta</taxon>
        <taxon>Embryophyta</taxon>
        <taxon>Tracheophyta</taxon>
        <taxon>Spermatophyta</taxon>
        <taxon>Magnoliopsida</taxon>
        <taxon>eudicotyledons</taxon>
        <taxon>Gunneridae</taxon>
        <taxon>Pentapetalae</taxon>
        <taxon>Dilleniales</taxon>
        <taxon>Dilleniaceae</taxon>
        <taxon>Dillenia</taxon>
    </lineage>
</organism>
<dbReference type="PROSITE" id="PS51375">
    <property type="entry name" value="PPR"/>
    <property type="match status" value="6"/>
</dbReference>
<gene>
    <name evidence="3" type="ORF">RJ641_017334</name>
</gene>
<dbReference type="InterPro" id="IPR046848">
    <property type="entry name" value="E_motif"/>
</dbReference>
<protein>
    <submittedName>
        <fullName evidence="3">Pentatricopeptide repeat</fullName>
    </submittedName>
</protein>
<dbReference type="Pfam" id="PF01535">
    <property type="entry name" value="PPR"/>
    <property type="match status" value="6"/>
</dbReference>
<dbReference type="InterPro" id="IPR046960">
    <property type="entry name" value="PPR_At4g14850-like_plant"/>
</dbReference>
<evidence type="ECO:0000313" key="4">
    <source>
        <dbReference type="Proteomes" id="UP001370490"/>
    </source>
</evidence>
<dbReference type="FunFam" id="1.25.40.10:FF:000348">
    <property type="entry name" value="Pentatricopeptide repeat-containing protein chloroplastic"/>
    <property type="match status" value="1"/>
</dbReference>
<dbReference type="Pfam" id="PF13041">
    <property type="entry name" value="PPR_2"/>
    <property type="match status" value="2"/>
</dbReference>
<dbReference type="GO" id="GO:0003723">
    <property type="term" value="F:RNA binding"/>
    <property type="evidence" value="ECO:0007669"/>
    <property type="project" value="InterPro"/>
</dbReference>
<dbReference type="GO" id="GO:0009451">
    <property type="term" value="P:RNA modification"/>
    <property type="evidence" value="ECO:0007669"/>
    <property type="project" value="InterPro"/>
</dbReference>
<accession>A0AAN8V0T4</accession>
<dbReference type="AlphaFoldDB" id="A0AAN8V0T4"/>
<proteinExistence type="predicted"/>
<dbReference type="PANTHER" id="PTHR47926:SF499">
    <property type="entry name" value="PENTATRICOPEPTIDE REPEAT-CONTAINING PROTEIN"/>
    <property type="match status" value="1"/>
</dbReference>
<keyword evidence="4" id="KW-1185">Reference proteome</keyword>
<dbReference type="Pfam" id="PF20431">
    <property type="entry name" value="E_motif"/>
    <property type="match status" value="1"/>
</dbReference>
<feature type="repeat" description="PPR" evidence="2">
    <location>
        <begin position="362"/>
        <end position="396"/>
    </location>
</feature>
<evidence type="ECO:0000313" key="3">
    <source>
        <dbReference type="EMBL" id="KAK6918912.1"/>
    </source>
</evidence>
<feature type="repeat" description="PPR" evidence="2">
    <location>
        <begin position="167"/>
        <end position="201"/>
    </location>
</feature>
<name>A0AAN8V0T4_9MAGN</name>
<feature type="repeat" description="PPR" evidence="2">
    <location>
        <begin position="331"/>
        <end position="361"/>
    </location>
</feature>
<dbReference type="EMBL" id="JBAMMX010000022">
    <property type="protein sequence ID" value="KAK6918912.1"/>
    <property type="molecule type" value="Genomic_DNA"/>
</dbReference>
<feature type="repeat" description="PPR" evidence="2">
    <location>
        <begin position="230"/>
        <end position="260"/>
    </location>
</feature>
<evidence type="ECO:0000256" key="1">
    <source>
        <dbReference type="ARBA" id="ARBA00022737"/>
    </source>
</evidence>
<dbReference type="FunFam" id="1.25.40.10:FF:000184">
    <property type="entry name" value="Pentatricopeptide repeat-containing protein, chloroplastic"/>
    <property type="match status" value="1"/>
</dbReference>